<dbReference type="EMBL" id="JAIXNE010000001">
    <property type="protein sequence ID" value="MCA6074225.1"/>
    <property type="molecule type" value="Genomic_DNA"/>
</dbReference>
<evidence type="ECO:0000256" key="2">
    <source>
        <dbReference type="ARBA" id="ARBA00022679"/>
    </source>
</evidence>
<dbReference type="RefSeq" id="WP_225697322.1">
    <property type="nucleotide sequence ID" value="NZ_JAIXNE010000001.1"/>
</dbReference>
<dbReference type="GO" id="GO:0006189">
    <property type="term" value="P:'de novo' IMP biosynthetic process"/>
    <property type="evidence" value="ECO:0007669"/>
    <property type="project" value="UniProtKB-UniRule"/>
</dbReference>
<keyword evidence="2 6" id="KW-0808">Transferase</keyword>
<evidence type="ECO:0000256" key="4">
    <source>
        <dbReference type="ARBA" id="ARBA00038440"/>
    </source>
</evidence>
<dbReference type="InterPro" id="IPR036477">
    <property type="entry name" value="Formyl_transf_N_sf"/>
</dbReference>
<feature type="domain" description="Formyl transferase N-terminal" evidence="7">
    <location>
        <begin position="2"/>
        <end position="180"/>
    </location>
</feature>
<feature type="active site" description="Proton donor" evidence="6">
    <location>
        <position position="104"/>
    </location>
</feature>
<accession>A0A9X1KW04</accession>
<evidence type="ECO:0000313" key="9">
    <source>
        <dbReference type="Proteomes" id="UP001139409"/>
    </source>
</evidence>
<keyword evidence="9" id="KW-1185">Reference proteome</keyword>
<feature type="binding site" evidence="6">
    <location>
        <position position="102"/>
    </location>
    <ligand>
        <name>(6R)-10-formyltetrahydrofolate</name>
        <dbReference type="ChEBI" id="CHEBI:195366"/>
    </ligand>
</feature>
<comment type="catalytic activity">
    <reaction evidence="5 6">
        <text>N(1)-(5-phospho-beta-D-ribosyl)glycinamide + (6R)-10-formyltetrahydrofolate = N(2)-formyl-N(1)-(5-phospho-beta-D-ribosyl)glycinamide + (6S)-5,6,7,8-tetrahydrofolate + H(+)</text>
        <dbReference type="Rhea" id="RHEA:15053"/>
        <dbReference type="ChEBI" id="CHEBI:15378"/>
        <dbReference type="ChEBI" id="CHEBI:57453"/>
        <dbReference type="ChEBI" id="CHEBI:143788"/>
        <dbReference type="ChEBI" id="CHEBI:147286"/>
        <dbReference type="ChEBI" id="CHEBI:195366"/>
        <dbReference type="EC" id="2.1.2.2"/>
    </reaction>
</comment>
<dbReference type="InterPro" id="IPR004607">
    <property type="entry name" value="GART"/>
</dbReference>
<dbReference type="InterPro" id="IPR001555">
    <property type="entry name" value="GART_AS"/>
</dbReference>
<feature type="binding site" evidence="6">
    <location>
        <position position="58"/>
    </location>
    <ligand>
        <name>(6R)-10-formyltetrahydrofolate</name>
        <dbReference type="ChEBI" id="CHEBI:195366"/>
    </ligand>
</feature>
<comment type="pathway">
    <text evidence="1 6">Purine metabolism; IMP biosynthesis via de novo pathway; N(2)-formyl-N(1)-(5-phospho-D-ribosyl)glycinamide from N(1)-(5-phospho-D-ribosyl)glycinamide (10-formyl THF route): step 1/1.</text>
</comment>
<feature type="site" description="Raises pKa of active site His" evidence="6">
    <location>
        <position position="145"/>
    </location>
</feature>
<name>A0A9X1KW04_9BACT</name>
<comment type="function">
    <text evidence="6">Catalyzes the transfer of a formyl group from 10-formyltetrahydrofolate to 5-phospho-ribosyl-glycinamide (GAR), producing 5-phospho-ribosyl-N-formylglycinamide (FGAR) and tetrahydrofolate.</text>
</comment>
<organism evidence="8 9">
    <name type="scientific">Fulvivirga sedimenti</name>
    <dbReference type="NCBI Taxonomy" id="2879465"/>
    <lineage>
        <taxon>Bacteria</taxon>
        <taxon>Pseudomonadati</taxon>
        <taxon>Bacteroidota</taxon>
        <taxon>Cytophagia</taxon>
        <taxon>Cytophagales</taxon>
        <taxon>Fulvivirgaceae</taxon>
        <taxon>Fulvivirga</taxon>
    </lineage>
</organism>
<dbReference type="AlphaFoldDB" id="A0A9X1KW04"/>
<dbReference type="GO" id="GO:0005829">
    <property type="term" value="C:cytosol"/>
    <property type="evidence" value="ECO:0007669"/>
    <property type="project" value="TreeGrafter"/>
</dbReference>
<evidence type="ECO:0000313" key="8">
    <source>
        <dbReference type="EMBL" id="MCA6074225.1"/>
    </source>
</evidence>
<comment type="similarity">
    <text evidence="4 6">Belongs to the GART family.</text>
</comment>
<dbReference type="PROSITE" id="PS00373">
    <property type="entry name" value="GART"/>
    <property type="match status" value="1"/>
</dbReference>
<protein>
    <recommendedName>
        <fullName evidence="6">Phosphoribosylglycinamide formyltransferase</fullName>
        <ecNumber evidence="6">2.1.2.2</ecNumber>
    </recommendedName>
    <alternativeName>
        <fullName evidence="6">5'-phosphoribosylglycinamide transformylase</fullName>
    </alternativeName>
    <alternativeName>
        <fullName evidence="6">GAR transformylase</fullName>
        <shortName evidence="6">GART</shortName>
    </alternativeName>
</protein>
<feature type="binding site" evidence="6">
    <location>
        <begin position="12"/>
        <end position="14"/>
    </location>
    <ligand>
        <name>N(1)-(5-phospho-beta-D-ribosyl)glycinamide</name>
        <dbReference type="ChEBI" id="CHEBI:143788"/>
    </ligand>
</feature>
<dbReference type="Pfam" id="PF00551">
    <property type="entry name" value="Formyl_trans_N"/>
    <property type="match status" value="1"/>
</dbReference>
<evidence type="ECO:0000256" key="3">
    <source>
        <dbReference type="ARBA" id="ARBA00022755"/>
    </source>
</evidence>
<dbReference type="PANTHER" id="PTHR43369">
    <property type="entry name" value="PHOSPHORIBOSYLGLYCINAMIDE FORMYLTRANSFERASE"/>
    <property type="match status" value="1"/>
</dbReference>
<keyword evidence="3 6" id="KW-0658">Purine biosynthesis</keyword>
<sequence length="189" mass="21332">MKNIAIFASGNGTNAEAIIRHFENNQDISVRLILSNKADAYVLERAKKHHISSHVFTRNEFYNETAVIEILKDNQIDLIVLAGFLWLVPASLVKEYPGRIVNIHPALLPKYGGKGMYGSRVHQAVKESGDKETGITIHLVNENYDEGDILFQATCQVDKDDTPEDIAASVHELEYQYYPVIIESMFKNK</sequence>
<reference evidence="8" key="1">
    <citation type="submission" date="2021-09" db="EMBL/GenBank/DDBJ databases">
        <title>Fulvivirga sp. isolated from coastal sediment.</title>
        <authorList>
            <person name="Yu H."/>
        </authorList>
    </citation>
    <scope>NUCLEOTIDE SEQUENCE</scope>
    <source>
        <strain evidence="8">1062</strain>
    </source>
</reference>
<dbReference type="Proteomes" id="UP001139409">
    <property type="component" value="Unassembled WGS sequence"/>
</dbReference>
<gene>
    <name evidence="6 8" type="primary">purN</name>
    <name evidence="8" type="ORF">LDX50_05060</name>
</gene>
<dbReference type="GO" id="GO:0004644">
    <property type="term" value="F:phosphoribosylglycinamide formyltransferase activity"/>
    <property type="evidence" value="ECO:0007669"/>
    <property type="project" value="UniProtKB-UniRule"/>
</dbReference>
<proteinExistence type="inferred from homology"/>
<dbReference type="NCBIfam" id="TIGR00639">
    <property type="entry name" value="PurN"/>
    <property type="match status" value="1"/>
</dbReference>
<comment type="caution">
    <text evidence="8">The sequence shown here is derived from an EMBL/GenBank/DDBJ whole genome shotgun (WGS) entry which is preliminary data.</text>
</comment>
<evidence type="ECO:0000256" key="5">
    <source>
        <dbReference type="ARBA" id="ARBA00047664"/>
    </source>
</evidence>
<evidence type="ECO:0000256" key="6">
    <source>
        <dbReference type="HAMAP-Rule" id="MF_01930"/>
    </source>
</evidence>
<comment type="caution">
    <text evidence="6">Lacks conserved residue(s) required for the propagation of feature annotation.</text>
</comment>
<evidence type="ECO:0000259" key="7">
    <source>
        <dbReference type="Pfam" id="PF00551"/>
    </source>
</evidence>
<dbReference type="InterPro" id="IPR002376">
    <property type="entry name" value="Formyl_transf_N"/>
</dbReference>
<evidence type="ECO:0000256" key="1">
    <source>
        <dbReference type="ARBA" id="ARBA00005054"/>
    </source>
</evidence>
<dbReference type="CDD" id="cd08645">
    <property type="entry name" value="FMT_core_GART"/>
    <property type="match status" value="1"/>
</dbReference>
<dbReference type="HAMAP" id="MF_01930">
    <property type="entry name" value="PurN"/>
    <property type="match status" value="1"/>
</dbReference>
<dbReference type="EC" id="2.1.2.2" evidence="6"/>
<dbReference type="PANTHER" id="PTHR43369:SF2">
    <property type="entry name" value="PHOSPHORIBOSYLGLYCINAMIDE FORMYLTRANSFERASE"/>
    <property type="match status" value="1"/>
</dbReference>
<dbReference type="SUPFAM" id="SSF53328">
    <property type="entry name" value="Formyltransferase"/>
    <property type="match status" value="1"/>
</dbReference>
<dbReference type="Gene3D" id="3.40.50.170">
    <property type="entry name" value="Formyl transferase, N-terminal domain"/>
    <property type="match status" value="1"/>
</dbReference>